<dbReference type="InterPro" id="IPR002182">
    <property type="entry name" value="NB-ARC"/>
</dbReference>
<dbReference type="eggNOG" id="KOG4658">
    <property type="taxonomic scope" value="Eukaryota"/>
</dbReference>
<dbReference type="PANTHER" id="PTHR33463:SF220">
    <property type="entry name" value="NB-ARC DOMAIN-CONTAINING PROTEIN"/>
    <property type="match status" value="1"/>
</dbReference>
<keyword evidence="5" id="KW-0611">Plant defense</keyword>
<evidence type="ECO:0000256" key="2">
    <source>
        <dbReference type="ARBA" id="ARBA00022614"/>
    </source>
</evidence>
<dbReference type="FunFam" id="1.10.10.10:FF:000322">
    <property type="entry name" value="Probable disease resistance protein At1g63360"/>
    <property type="match status" value="1"/>
</dbReference>
<dbReference type="Pfam" id="PF00931">
    <property type="entry name" value="NB-ARC"/>
    <property type="match status" value="1"/>
</dbReference>
<dbReference type="SUPFAM" id="SSF52540">
    <property type="entry name" value="P-loop containing nucleoside triphosphate hydrolases"/>
    <property type="match status" value="1"/>
</dbReference>
<dbReference type="OMA" id="QVISDEC"/>
<dbReference type="GO" id="GO:0043531">
    <property type="term" value="F:ADP binding"/>
    <property type="evidence" value="ECO:0007669"/>
    <property type="project" value="InterPro"/>
</dbReference>
<dbReference type="InParanoid" id="A0A061GHI6"/>
<sequence>MGGLCSVSISIENTISFCCNHAAKHASYACRLGKHLDVLETKMEELKALRNDVKRRVENAERQHMKRLDQVEWWLSRVEALEGEVEDLMKESVNEKKCPGCCYPKNCRASYKLGKKAAEMLKKVRRHRKKGQFERVAETLPPAPGDLKPCEHTVGMESMIATVWNCLSEEQAVIIGLYGMGGIGKTTLLTQINNMLLSLPSNVDFVIWAVASKDLKLEKIQDEIGEKLGYSDNRWRNKRIEQKAIDIYRVLSNRKFVLLLDDLWDRVDLTKIGVPIPDQQNNSKVVFTTRSKEVCGLMEAHKRFRVECLPPPFAWHLFQRKVGNDTLNLHPDIPKLAETVAKECAGLPLALITVGRAMACKKTPKEWIRAIEVLRKCASEFSGMGDKVFPLLKFSFDHLPNEKVRCCFLYCTLFPEDFVIHKTDLIDYWICEELLDEGNDRNGAQNQGYDIIGTLVYACLLEEEGDYVKMHDVIRDMSLWIANECKYFEERFLVQAGVRLVEAPGIKKWETVRRISLMANCVQSLMETPSCPNLLTLFLNENTLNTITNDFFQSMPNLRVLDLSSNSGISELPQGISKLVSLKYLNLSKTSIRQLPNELKSLEKLEYLNLEHTFALNTIPCQLISSFPFLQVLRMFGCGSSDLVVHGNLLSGGNECLVQELQCLKKLSMLSLTVKSASALEGFLSSHKFKSCARDLCLEFLSGSNVLNISCLADMKQLNMLEISDCNSLEELKHDWLQEPRKILTSIDFHSSMILKDRCFNNLQRVSVDNCIRLGDLTWLMLAPNLASLCVSRCSQIKEIISTAKCGRLAEVLLGSIKPFEKLEVLHLSYLPELKCIYQDPLPFLSLKKISIFGCPKLKKLPVNVQNAEGHGIAIYGWEFWWKELEWDDETTKNAFVPCFKSMPLNISLQ</sequence>
<dbReference type="FunCoup" id="A0A061GHI6">
    <property type="interactions" value="1165"/>
</dbReference>
<dbReference type="PANTHER" id="PTHR33463">
    <property type="entry name" value="NB-ARC DOMAIN-CONTAINING PROTEIN-RELATED"/>
    <property type="match status" value="1"/>
</dbReference>
<dbReference type="SMART" id="SM00369">
    <property type="entry name" value="LRR_TYP"/>
    <property type="match status" value="3"/>
</dbReference>
<feature type="coiled-coil region" evidence="7">
    <location>
        <begin position="36"/>
        <end position="91"/>
    </location>
</feature>
<keyword evidence="6" id="KW-0067">ATP-binding</keyword>
<dbReference type="Pfam" id="PF23559">
    <property type="entry name" value="WHD_DRP"/>
    <property type="match status" value="1"/>
</dbReference>
<dbReference type="GO" id="GO:0006952">
    <property type="term" value="P:defense response"/>
    <property type="evidence" value="ECO:0007669"/>
    <property type="project" value="UniProtKB-KW"/>
</dbReference>
<keyword evidence="7" id="KW-0175">Coiled coil</keyword>
<dbReference type="EMBL" id="CM001884">
    <property type="protein sequence ID" value="EOY26514.1"/>
    <property type="molecule type" value="Genomic_DNA"/>
</dbReference>
<protein>
    <submittedName>
        <fullName evidence="9">Cc-nbs-lrr resistance protein, putative</fullName>
    </submittedName>
</protein>
<dbReference type="InterPro" id="IPR036388">
    <property type="entry name" value="WH-like_DNA-bd_sf"/>
</dbReference>
<evidence type="ECO:0000256" key="3">
    <source>
        <dbReference type="ARBA" id="ARBA00022737"/>
    </source>
</evidence>
<evidence type="ECO:0000256" key="7">
    <source>
        <dbReference type="SAM" id="Coils"/>
    </source>
</evidence>
<dbReference type="InterPro" id="IPR050905">
    <property type="entry name" value="Plant_NBS-LRR"/>
</dbReference>
<evidence type="ECO:0000313" key="9">
    <source>
        <dbReference type="EMBL" id="EOY26514.1"/>
    </source>
</evidence>
<evidence type="ECO:0000259" key="8">
    <source>
        <dbReference type="SMART" id="SM00382"/>
    </source>
</evidence>
<dbReference type="Gramene" id="EOY26514">
    <property type="protein sequence ID" value="EOY26514"/>
    <property type="gene ID" value="TCM_028297"/>
</dbReference>
<dbReference type="HOGENOM" id="CLU_000427_4_0_1"/>
<feature type="domain" description="AAA+ ATPase" evidence="8">
    <location>
        <begin position="171"/>
        <end position="313"/>
    </location>
</feature>
<dbReference type="InterPro" id="IPR027417">
    <property type="entry name" value="P-loop_NTPase"/>
</dbReference>
<dbReference type="Gene3D" id="1.10.10.10">
    <property type="entry name" value="Winged helix-like DNA-binding domain superfamily/Winged helix DNA-binding domain"/>
    <property type="match status" value="1"/>
</dbReference>
<evidence type="ECO:0000256" key="5">
    <source>
        <dbReference type="ARBA" id="ARBA00022821"/>
    </source>
</evidence>
<comment type="similarity">
    <text evidence="1">Belongs to the disease resistance NB-LRR family.</text>
</comment>
<dbReference type="InterPro" id="IPR057135">
    <property type="entry name" value="At4g27190-like_LRR"/>
</dbReference>
<dbReference type="SUPFAM" id="SSF52058">
    <property type="entry name" value="L domain-like"/>
    <property type="match status" value="1"/>
</dbReference>
<dbReference type="Gene3D" id="3.80.10.10">
    <property type="entry name" value="Ribonuclease Inhibitor"/>
    <property type="match status" value="2"/>
</dbReference>
<gene>
    <name evidence="9" type="ORF">TCM_028297</name>
</gene>
<dbReference type="Pfam" id="PF13855">
    <property type="entry name" value="LRR_8"/>
    <property type="match status" value="1"/>
</dbReference>
<organism evidence="9 10">
    <name type="scientific">Theobroma cacao</name>
    <name type="common">Cacao</name>
    <name type="synonym">Cocoa</name>
    <dbReference type="NCBI Taxonomy" id="3641"/>
    <lineage>
        <taxon>Eukaryota</taxon>
        <taxon>Viridiplantae</taxon>
        <taxon>Streptophyta</taxon>
        <taxon>Embryophyta</taxon>
        <taxon>Tracheophyta</taxon>
        <taxon>Spermatophyta</taxon>
        <taxon>Magnoliopsida</taxon>
        <taxon>eudicotyledons</taxon>
        <taxon>Gunneridae</taxon>
        <taxon>Pentapetalae</taxon>
        <taxon>rosids</taxon>
        <taxon>malvids</taxon>
        <taxon>Malvales</taxon>
        <taxon>Malvaceae</taxon>
        <taxon>Byttnerioideae</taxon>
        <taxon>Theobroma</taxon>
    </lineage>
</organism>
<dbReference type="STRING" id="3641.A0A061GHI6"/>
<dbReference type="InterPro" id="IPR042197">
    <property type="entry name" value="Apaf_helical"/>
</dbReference>
<dbReference type="Gene3D" id="1.10.8.430">
    <property type="entry name" value="Helical domain of apoptotic protease-activating factors"/>
    <property type="match status" value="1"/>
</dbReference>
<dbReference type="InterPro" id="IPR003591">
    <property type="entry name" value="Leu-rich_rpt_typical-subtyp"/>
</dbReference>
<evidence type="ECO:0000313" key="10">
    <source>
        <dbReference type="Proteomes" id="UP000026915"/>
    </source>
</evidence>
<evidence type="ECO:0000256" key="1">
    <source>
        <dbReference type="ARBA" id="ARBA00008894"/>
    </source>
</evidence>
<dbReference type="Gene3D" id="3.40.50.300">
    <property type="entry name" value="P-loop containing nucleotide triphosphate hydrolases"/>
    <property type="match status" value="1"/>
</dbReference>
<dbReference type="PRINTS" id="PR00364">
    <property type="entry name" value="DISEASERSIST"/>
</dbReference>
<dbReference type="InterPro" id="IPR001611">
    <property type="entry name" value="Leu-rich_rpt"/>
</dbReference>
<dbReference type="InterPro" id="IPR032675">
    <property type="entry name" value="LRR_dom_sf"/>
</dbReference>
<dbReference type="FunFam" id="3.40.50.300:FF:001091">
    <property type="entry name" value="Probable disease resistance protein At1g61300"/>
    <property type="match status" value="1"/>
</dbReference>
<evidence type="ECO:0000256" key="4">
    <source>
        <dbReference type="ARBA" id="ARBA00022741"/>
    </source>
</evidence>
<dbReference type="SMART" id="SM00382">
    <property type="entry name" value="AAA"/>
    <property type="match status" value="1"/>
</dbReference>
<accession>A0A061GHI6</accession>
<dbReference type="GO" id="GO:0005524">
    <property type="term" value="F:ATP binding"/>
    <property type="evidence" value="ECO:0007669"/>
    <property type="project" value="UniProtKB-KW"/>
</dbReference>
<keyword evidence="3" id="KW-0677">Repeat</keyword>
<dbReference type="AlphaFoldDB" id="A0A061GHI6"/>
<dbReference type="InterPro" id="IPR003593">
    <property type="entry name" value="AAA+_ATPase"/>
</dbReference>
<keyword evidence="2" id="KW-0433">Leucine-rich repeat</keyword>
<dbReference type="FunFam" id="1.10.8.430:FF:000003">
    <property type="entry name" value="Probable disease resistance protein At5g66910"/>
    <property type="match status" value="1"/>
</dbReference>
<reference evidence="9 10" key="1">
    <citation type="journal article" date="2013" name="Genome Biol.">
        <title>The genome sequence of the most widely cultivated cacao type and its use to identify candidate genes regulating pod color.</title>
        <authorList>
            <person name="Motamayor J.C."/>
            <person name="Mockaitis K."/>
            <person name="Schmutz J."/>
            <person name="Haiminen N."/>
            <person name="Iii D.L."/>
            <person name="Cornejo O."/>
            <person name="Findley S.D."/>
            <person name="Zheng P."/>
            <person name="Utro F."/>
            <person name="Royaert S."/>
            <person name="Saski C."/>
            <person name="Jenkins J."/>
            <person name="Podicheti R."/>
            <person name="Zhao M."/>
            <person name="Scheffler B.E."/>
            <person name="Stack J.C."/>
            <person name="Feltus F.A."/>
            <person name="Mustiga G.M."/>
            <person name="Amores F."/>
            <person name="Phillips W."/>
            <person name="Marelli J.P."/>
            <person name="May G.D."/>
            <person name="Shapiro H."/>
            <person name="Ma J."/>
            <person name="Bustamante C.D."/>
            <person name="Schnell R.J."/>
            <person name="Main D."/>
            <person name="Gilbert D."/>
            <person name="Parida L."/>
            <person name="Kuhn D.N."/>
        </authorList>
    </citation>
    <scope>NUCLEOTIDE SEQUENCE [LARGE SCALE GENOMIC DNA]</scope>
    <source>
        <strain evidence="10">cv. Matina 1-6</strain>
    </source>
</reference>
<name>A0A061GHI6_THECC</name>
<keyword evidence="10" id="KW-1185">Reference proteome</keyword>
<keyword evidence="4" id="KW-0547">Nucleotide-binding</keyword>
<dbReference type="InterPro" id="IPR058922">
    <property type="entry name" value="WHD_DRP"/>
</dbReference>
<proteinExistence type="inferred from homology"/>
<evidence type="ECO:0000256" key="6">
    <source>
        <dbReference type="ARBA" id="ARBA00022840"/>
    </source>
</evidence>
<dbReference type="Pfam" id="PF23247">
    <property type="entry name" value="LRR_RPS2"/>
    <property type="match status" value="1"/>
</dbReference>
<dbReference type="Proteomes" id="UP000026915">
    <property type="component" value="Chromosome 6"/>
</dbReference>